<feature type="region of interest" description="Disordered" evidence="1">
    <location>
        <begin position="1"/>
        <end position="85"/>
    </location>
</feature>
<feature type="compositionally biased region" description="Polar residues" evidence="1">
    <location>
        <begin position="75"/>
        <end position="85"/>
    </location>
</feature>
<dbReference type="AlphaFoldDB" id="G2R0H8"/>
<dbReference type="EMBL" id="CP003010">
    <property type="protein sequence ID" value="AEO66446.1"/>
    <property type="molecule type" value="Genomic_DNA"/>
</dbReference>
<dbReference type="GeneID" id="11515105"/>
<gene>
    <name evidence="2" type="ORF">THITE_2087922</name>
</gene>
<name>G2R0H8_THETT</name>
<dbReference type="OrthoDB" id="2013972at2759"/>
<evidence type="ECO:0000313" key="3">
    <source>
        <dbReference type="Proteomes" id="UP000008181"/>
    </source>
</evidence>
<protein>
    <submittedName>
        <fullName evidence="2">Uncharacterized protein</fullName>
    </submittedName>
</protein>
<accession>G2R0H8</accession>
<keyword evidence="3" id="KW-1185">Reference proteome</keyword>
<reference evidence="2 3" key="1">
    <citation type="journal article" date="2011" name="Nat. Biotechnol.">
        <title>Comparative genomic analysis of the thermophilic biomass-degrading fungi Myceliophthora thermophila and Thielavia terrestris.</title>
        <authorList>
            <person name="Berka R.M."/>
            <person name="Grigoriev I.V."/>
            <person name="Otillar R."/>
            <person name="Salamov A."/>
            <person name="Grimwood J."/>
            <person name="Reid I."/>
            <person name="Ishmael N."/>
            <person name="John T."/>
            <person name="Darmond C."/>
            <person name="Moisan M.-C."/>
            <person name="Henrissat B."/>
            <person name="Coutinho P.M."/>
            <person name="Lombard V."/>
            <person name="Natvig D.O."/>
            <person name="Lindquist E."/>
            <person name="Schmutz J."/>
            <person name="Lucas S."/>
            <person name="Harris P."/>
            <person name="Powlowski J."/>
            <person name="Bellemare A."/>
            <person name="Taylor D."/>
            <person name="Butler G."/>
            <person name="de Vries R.P."/>
            <person name="Allijn I.E."/>
            <person name="van den Brink J."/>
            <person name="Ushinsky S."/>
            <person name="Storms R."/>
            <person name="Powell A.J."/>
            <person name="Paulsen I.T."/>
            <person name="Elbourne L.D.H."/>
            <person name="Baker S.E."/>
            <person name="Magnuson J."/>
            <person name="LaBoissiere S."/>
            <person name="Clutterbuck A.J."/>
            <person name="Martinez D."/>
            <person name="Wogulis M."/>
            <person name="de Leon A.L."/>
            <person name="Rey M.W."/>
            <person name="Tsang A."/>
        </authorList>
    </citation>
    <scope>NUCLEOTIDE SEQUENCE [LARGE SCALE GENOMIC DNA]</scope>
    <source>
        <strain evidence="3">ATCC 38088 / NRRL 8126</strain>
    </source>
</reference>
<dbReference type="RefSeq" id="XP_003652782.1">
    <property type="nucleotide sequence ID" value="XM_003652734.1"/>
</dbReference>
<dbReference type="HOGENOM" id="CLU_1541170_0_0_1"/>
<dbReference type="KEGG" id="ttt:THITE_2087922"/>
<evidence type="ECO:0000313" key="2">
    <source>
        <dbReference type="EMBL" id="AEO66446.1"/>
    </source>
</evidence>
<proteinExistence type="predicted"/>
<feature type="compositionally biased region" description="Low complexity" evidence="1">
    <location>
        <begin position="1"/>
        <end position="19"/>
    </location>
</feature>
<evidence type="ECO:0000256" key="1">
    <source>
        <dbReference type="SAM" id="MobiDB-lite"/>
    </source>
</evidence>
<sequence>MRTILTPNLLDPDLWNLPTADPSATMEPTARPGPGPAPGDDHHSPPQEDPDIVPARPRDEHDDDEFPVTDGYKTASPTGSTSVTSSIYAHRHRRCGEVLCDDGTMLEDDSVKHLYEVARQAFSQIGMNCIVKKVLIGPWAVDKTVRVVGMYQQVAVQDLMSSLAAGLFAALGMS</sequence>
<dbReference type="Proteomes" id="UP000008181">
    <property type="component" value="Chromosome 2"/>
</dbReference>
<organism evidence="2 3">
    <name type="scientific">Thermothielavioides terrestris (strain ATCC 38088 / NRRL 8126)</name>
    <name type="common">Thielavia terrestris</name>
    <dbReference type="NCBI Taxonomy" id="578455"/>
    <lineage>
        <taxon>Eukaryota</taxon>
        <taxon>Fungi</taxon>
        <taxon>Dikarya</taxon>
        <taxon>Ascomycota</taxon>
        <taxon>Pezizomycotina</taxon>
        <taxon>Sordariomycetes</taxon>
        <taxon>Sordariomycetidae</taxon>
        <taxon>Sordariales</taxon>
        <taxon>Chaetomiaceae</taxon>
        <taxon>Thermothielavioides</taxon>
        <taxon>Thermothielavioides terrestris</taxon>
    </lineage>
</organism>